<name>A0A6G0WQD9_9STRA</name>
<keyword evidence="2" id="KW-1185">Reference proteome</keyword>
<accession>A0A6G0WQD9</accession>
<reference evidence="1 2" key="1">
    <citation type="submission" date="2019-07" db="EMBL/GenBank/DDBJ databases">
        <title>Genomics analysis of Aphanomyces spp. identifies a new class of oomycete effector associated with host adaptation.</title>
        <authorList>
            <person name="Gaulin E."/>
        </authorList>
    </citation>
    <scope>NUCLEOTIDE SEQUENCE [LARGE SCALE GENOMIC DNA]</scope>
    <source>
        <strain evidence="1 2">ATCC 201684</strain>
    </source>
</reference>
<proteinExistence type="predicted"/>
<dbReference type="Proteomes" id="UP000481153">
    <property type="component" value="Unassembled WGS sequence"/>
</dbReference>
<sequence>MLKIHTKEWTVQSHPQLHTTKTFLIAFQNESTQLPWRVLCHTNTASTCGIEPEEPGGRYLSEVPGLSLK</sequence>
<organism evidence="1 2">
    <name type="scientific">Aphanomyces euteiches</name>
    <dbReference type="NCBI Taxonomy" id="100861"/>
    <lineage>
        <taxon>Eukaryota</taxon>
        <taxon>Sar</taxon>
        <taxon>Stramenopiles</taxon>
        <taxon>Oomycota</taxon>
        <taxon>Saprolegniomycetes</taxon>
        <taxon>Saprolegniales</taxon>
        <taxon>Verrucalvaceae</taxon>
        <taxon>Aphanomyces</taxon>
    </lineage>
</organism>
<dbReference type="EMBL" id="VJMJ01000163">
    <property type="protein sequence ID" value="KAF0729624.1"/>
    <property type="molecule type" value="Genomic_DNA"/>
</dbReference>
<protein>
    <submittedName>
        <fullName evidence="1">Uncharacterized protein</fullName>
    </submittedName>
</protein>
<comment type="caution">
    <text evidence="1">The sequence shown here is derived from an EMBL/GenBank/DDBJ whole genome shotgun (WGS) entry which is preliminary data.</text>
</comment>
<dbReference type="AlphaFoldDB" id="A0A6G0WQD9"/>
<gene>
    <name evidence="1" type="ORF">Ae201684_012888</name>
</gene>
<evidence type="ECO:0000313" key="2">
    <source>
        <dbReference type="Proteomes" id="UP000481153"/>
    </source>
</evidence>
<evidence type="ECO:0000313" key="1">
    <source>
        <dbReference type="EMBL" id="KAF0729624.1"/>
    </source>
</evidence>